<gene>
    <name evidence="3" type="primary">LOC116286345</name>
</gene>
<dbReference type="GeneID" id="116286345"/>
<evidence type="ECO:0000256" key="1">
    <source>
        <dbReference type="SAM" id="MobiDB-lite"/>
    </source>
</evidence>
<keyword evidence="2" id="KW-1185">Reference proteome</keyword>
<name>A0A6P8H7H4_ACTTE</name>
<protein>
    <submittedName>
        <fullName evidence="3">Uncharacterized protein LOC116286345</fullName>
    </submittedName>
</protein>
<dbReference type="KEGG" id="aten:116286345"/>
<reference evidence="3" key="1">
    <citation type="submission" date="2025-08" db="UniProtKB">
        <authorList>
            <consortium name="RefSeq"/>
        </authorList>
    </citation>
    <scope>IDENTIFICATION</scope>
    <source>
        <tissue evidence="3">Tentacle</tissue>
    </source>
</reference>
<organism evidence="2 3">
    <name type="scientific">Actinia tenebrosa</name>
    <name type="common">Australian red waratah sea anemone</name>
    <dbReference type="NCBI Taxonomy" id="6105"/>
    <lineage>
        <taxon>Eukaryota</taxon>
        <taxon>Metazoa</taxon>
        <taxon>Cnidaria</taxon>
        <taxon>Anthozoa</taxon>
        <taxon>Hexacorallia</taxon>
        <taxon>Actiniaria</taxon>
        <taxon>Actiniidae</taxon>
        <taxon>Actinia</taxon>
    </lineage>
</organism>
<dbReference type="Pfam" id="PF15798">
    <property type="entry name" value="PRAS"/>
    <property type="match status" value="1"/>
</dbReference>
<dbReference type="GO" id="GO:0048011">
    <property type="term" value="P:neurotrophin TRK receptor signaling pathway"/>
    <property type="evidence" value="ECO:0007669"/>
    <property type="project" value="InterPro"/>
</dbReference>
<sequence length="418" mass="47066">MYKLKCKCLNITIHAQKGGERKAEGKELVSESCTASFFSGNILEIKLAVGGIKKEVDTLVRRSTAEDWDIYRCINCETDVYAIHAVKGFDRVLVSPQLESDVEVIKKLESSPDFSPAFRIILNKKSKEAENEEGKPVLLGQDQLTHSMNLIQELIKKYLKAEETAVNERIKQYTAEQKELFSSLKSRAYQDKSAIFSVLSDTEERLMQSSIHEAMTETLESDSLPSIDQKYPHGLEFKKPTPLPVKKSHVKRDYQSKPSGKFMAGSPGNQSSNMQRHRPPVHKVHVKTQPTASDTDPMFPLDGFTNDCEPFFESEEEDLSSADNSFQSETDTPILRNIAAVKKPHVYSTSVPISLPTGMKTAHSWEDDDDDDNTAVPELSKIGESMRALARSVQGNTEDMFGELPRPRLFTEPRINYR</sequence>
<dbReference type="InterPro" id="IPR026682">
    <property type="entry name" value="AKT1S1"/>
</dbReference>
<feature type="region of interest" description="Disordered" evidence="1">
    <location>
        <begin position="233"/>
        <end position="277"/>
    </location>
</feature>
<dbReference type="GO" id="GO:0005737">
    <property type="term" value="C:cytoplasm"/>
    <property type="evidence" value="ECO:0007669"/>
    <property type="project" value="TreeGrafter"/>
</dbReference>
<dbReference type="Proteomes" id="UP000515163">
    <property type="component" value="Unplaced"/>
</dbReference>
<dbReference type="InParanoid" id="A0A6P8H7H4"/>
<dbReference type="OrthoDB" id="9992964at2759"/>
<proteinExistence type="predicted"/>
<dbReference type="AlphaFoldDB" id="A0A6P8H7H4"/>
<accession>A0A6P8H7H4</accession>
<dbReference type="RefSeq" id="XP_031548682.1">
    <property type="nucleotide sequence ID" value="XM_031692822.1"/>
</dbReference>
<dbReference type="PANTHER" id="PTHR21844:SF2">
    <property type="entry name" value="PROLINE-RICH AKT1 SUBSTRATE 1"/>
    <property type="match status" value="1"/>
</dbReference>
<evidence type="ECO:0000313" key="3">
    <source>
        <dbReference type="RefSeq" id="XP_031548682.1"/>
    </source>
</evidence>
<evidence type="ECO:0000313" key="2">
    <source>
        <dbReference type="Proteomes" id="UP000515163"/>
    </source>
</evidence>
<dbReference type="PANTHER" id="PTHR21844">
    <property type="entry name" value="AKT1 SUBSTRATE 1 PROTEIN"/>
    <property type="match status" value="1"/>
</dbReference>
<dbReference type="GO" id="GO:0032007">
    <property type="term" value="P:negative regulation of TOR signaling"/>
    <property type="evidence" value="ECO:0007669"/>
    <property type="project" value="InterPro"/>
</dbReference>